<name>A0AAN4ZIC5_9BILA</name>
<protein>
    <recommendedName>
        <fullName evidence="3">F-box domain-containing protein</fullName>
    </recommendedName>
</protein>
<dbReference type="Proteomes" id="UP001328107">
    <property type="component" value="Unassembled WGS sequence"/>
</dbReference>
<evidence type="ECO:0008006" key="3">
    <source>
        <dbReference type="Google" id="ProtNLM"/>
    </source>
</evidence>
<gene>
    <name evidence="1" type="ORF">PMAYCL1PPCAC_10599</name>
</gene>
<evidence type="ECO:0000313" key="1">
    <source>
        <dbReference type="EMBL" id="GMR40404.1"/>
    </source>
</evidence>
<evidence type="ECO:0000313" key="2">
    <source>
        <dbReference type="Proteomes" id="UP001328107"/>
    </source>
</evidence>
<keyword evidence="2" id="KW-1185">Reference proteome</keyword>
<comment type="caution">
    <text evidence="1">The sequence shown here is derived from an EMBL/GenBank/DDBJ whole genome shotgun (WGS) entry which is preliminary data.</text>
</comment>
<sequence>MSNSRLPELSRLESLETREWPAHERILSFLRTDAEWSDLANLSKVSTHFRRCVFEFMKKGIYRPGIKELELYRAEEGLIVEIRLFVSNIPFQDLSILKSDRFSRSMVGTSLAAQALLKGKEDPILEGVTALLSTSIQSLCVVAFTGPSSPVFALSAQLLRASTIRDLSLNFGVLDNSNAYCVITIRSSSPYSLVPGMISAFICTGNKGIPILLHSSLIW</sequence>
<reference evidence="2" key="1">
    <citation type="submission" date="2022-10" db="EMBL/GenBank/DDBJ databases">
        <title>Genome assembly of Pristionchus species.</title>
        <authorList>
            <person name="Yoshida K."/>
            <person name="Sommer R.J."/>
        </authorList>
    </citation>
    <scope>NUCLEOTIDE SEQUENCE [LARGE SCALE GENOMIC DNA]</scope>
    <source>
        <strain evidence="2">RS5460</strain>
    </source>
</reference>
<organism evidence="1 2">
    <name type="scientific">Pristionchus mayeri</name>
    <dbReference type="NCBI Taxonomy" id="1317129"/>
    <lineage>
        <taxon>Eukaryota</taxon>
        <taxon>Metazoa</taxon>
        <taxon>Ecdysozoa</taxon>
        <taxon>Nematoda</taxon>
        <taxon>Chromadorea</taxon>
        <taxon>Rhabditida</taxon>
        <taxon>Rhabditina</taxon>
        <taxon>Diplogasteromorpha</taxon>
        <taxon>Diplogasteroidea</taxon>
        <taxon>Neodiplogasteridae</taxon>
        <taxon>Pristionchus</taxon>
    </lineage>
</organism>
<dbReference type="EMBL" id="BTRK01000003">
    <property type="protein sequence ID" value="GMR40404.1"/>
    <property type="molecule type" value="Genomic_DNA"/>
</dbReference>
<accession>A0AAN4ZIC5</accession>
<dbReference type="AlphaFoldDB" id="A0AAN4ZIC5"/>
<feature type="non-terminal residue" evidence="1">
    <location>
        <position position="219"/>
    </location>
</feature>
<proteinExistence type="predicted"/>